<dbReference type="Proteomes" id="UP001500034">
    <property type="component" value="Unassembled WGS sequence"/>
</dbReference>
<gene>
    <name evidence="2" type="ORF">GCM10022384_39980</name>
</gene>
<feature type="region of interest" description="Disordered" evidence="1">
    <location>
        <begin position="1"/>
        <end position="31"/>
    </location>
</feature>
<organism evidence="2 3">
    <name type="scientific">Streptomyces marokkonensis</name>
    <dbReference type="NCBI Taxonomy" id="324855"/>
    <lineage>
        <taxon>Bacteria</taxon>
        <taxon>Bacillati</taxon>
        <taxon>Actinomycetota</taxon>
        <taxon>Actinomycetes</taxon>
        <taxon>Kitasatosporales</taxon>
        <taxon>Streptomycetaceae</taxon>
        <taxon>Streptomyces</taxon>
    </lineage>
</organism>
<reference evidence="3" key="1">
    <citation type="journal article" date="2019" name="Int. J. Syst. Evol. Microbiol.">
        <title>The Global Catalogue of Microorganisms (GCM) 10K type strain sequencing project: providing services to taxonomists for standard genome sequencing and annotation.</title>
        <authorList>
            <consortium name="The Broad Institute Genomics Platform"/>
            <consortium name="The Broad Institute Genome Sequencing Center for Infectious Disease"/>
            <person name="Wu L."/>
            <person name="Ma J."/>
        </authorList>
    </citation>
    <scope>NUCLEOTIDE SEQUENCE [LARGE SCALE GENOMIC DNA]</scope>
    <source>
        <strain evidence="3">JCM 17027</strain>
    </source>
</reference>
<dbReference type="EMBL" id="BAABCQ010000076">
    <property type="protein sequence ID" value="GAA3988082.1"/>
    <property type="molecule type" value="Genomic_DNA"/>
</dbReference>
<evidence type="ECO:0000256" key="1">
    <source>
        <dbReference type="SAM" id="MobiDB-lite"/>
    </source>
</evidence>
<keyword evidence="3" id="KW-1185">Reference proteome</keyword>
<proteinExistence type="predicted"/>
<accession>A0ABP7QTZ9</accession>
<protein>
    <submittedName>
        <fullName evidence="2">Uncharacterized protein</fullName>
    </submittedName>
</protein>
<evidence type="ECO:0000313" key="3">
    <source>
        <dbReference type="Proteomes" id="UP001500034"/>
    </source>
</evidence>
<comment type="caution">
    <text evidence="2">The sequence shown here is derived from an EMBL/GenBank/DDBJ whole genome shotgun (WGS) entry which is preliminary data.</text>
</comment>
<sequence length="85" mass="8701">MPGRRAGTPRTLSDPAPAAAGDSAKDPFGPTDRAVAVIAPVRDDTGRRRAAPEQTDVLYVRVAAYHLNVTTEGVGQSTAGSAGGR</sequence>
<name>A0ABP7QTZ9_9ACTN</name>
<evidence type="ECO:0000313" key="2">
    <source>
        <dbReference type="EMBL" id="GAA3988082.1"/>
    </source>
</evidence>